<dbReference type="SUPFAM" id="SSF52540">
    <property type="entry name" value="P-loop containing nucleoside triphosphate hydrolases"/>
    <property type="match status" value="1"/>
</dbReference>
<dbReference type="Proteomes" id="UP000032066">
    <property type="component" value="Unassembled WGS sequence"/>
</dbReference>
<dbReference type="Gene3D" id="3.40.50.300">
    <property type="entry name" value="P-loop containing nucleotide triphosphate hydrolases"/>
    <property type="match status" value="1"/>
</dbReference>
<comment type="caution">
    <text evidence="1">The sequence shown here is derived from an EMBL/GenBank/DDBJ whole genome shotgun (WGS) entry which is preliminary data.</text>
</comment>
<evidence type="ECO:0000313" key="1">
    <source>
        <dbReference type="EMBL" id="KIQ62409.1"/>
    </source>
</evidence>
<dbReference type="STRING" id="2064.TR51_25560"/>
<organism evidence="1 2">
    <name type="scientific">Kitasatospora griseola</name>
    <name type="common">Streptomyces griseolosporeus</name>
    <dbReference type="NCBI Taxonomy" id="2064"/>
    <lineage>
        <taxon>Bacteria</taxon>
        <taxon>Bacillati</taxon>
        <taxon>Actinomycetota</taxon>
        <taxon>Actinomycetes</taxon>
        <taxon>Kitasatosporales</taxon>
        <taxon>Streptomycetaceae</taxon>
        <taxon>Kitasatospora</taxon>
    </lineage>
</organism>
<sequence>MRDIALIGRARSGKDTVGARLVSRYGYTRLAFADPLKAMLLDINPVVPYDLPGFGLQVIRLAALVDHIGWDRAKEEYPEARKLLQRVGQSIRTRDPDYWVRVLVDSMDGISGPIVVTDVRYLNEAAALERRGFRLVRITRPFGGETVDAEELAVRRHISEVELADFPTPLTITNTGTLADLRAQADTLPH</sequence>
<gene>
    <name evidence="1" type="ORF">TR51_25560</name>
</gene>
<evidence type="ECO:0008006" key="3">
    <source>
        <dbReference type="Google" id="ProtNLM"/>
    </source>
</evidence>
<reference evidence="1 2" key="1">
    <citation type="submission" date="2015-02" db="EMBL/GenBank/DDBJ databases">
        <title>Draft genome sequence of Kitasatospora griseola MF730-N6, a bafilomycin, terpentecin and satosporin producer.</title>
        <authorList>
            <person name="Arens J.C."/>
            <person name="Haltli B."/>
            <person name="Kerr R.G."/>
        </authorList>
    </citation>
    <scope>NUCLEOTIDE SEQUENCE [LARGE SCALE GENOMIC DNA]</scope>
    <source>
        <strain evidence="1 2">MF730-N6</strain>
    </source>
</reference>
<dbReference type="RefSeq" id="WP_043914380.1">
    <property type="nucleotide sequence ID" value="NZ_JXZB01000004.1"/>
</dbReference>
<dbReference type="PATRIC" id="fig|2064.6.peg.5432"/>
<dbReference type="AlphaFoldDB" id="A0A0D0PIT4"/>
<evidence type="ECO:0000313" key="2">
    <source>
        <dbReference type="Proteomes" id="UP000032066"/>
    </source>
</evidence>
<keyword evidence="2" id="KW-1185">Reference proteome</keyword>
<proteinExistence type="predicted"/>
<dbReference type="InterPro" id="IPR027417">
    <property type="entry name" value="P-loop_NTPase"/>
</dbReference>
<name>A0A0D0PIT4_KITGR</name>
<dbReference type="EMBL" id="JXZB01000004">
    <property type="protein sequence ID" value="KIQ62409.1"/>
    <property type="molecule type" value="Genomic_DNA"/>
</dbReference>
<accession>A0A0D0PIT4</accession>
<protein>
    <recommendedName>
        <fullName evidence="3">Adenylate kinase</fullName>
    </recommendedName>
</protein>